<dbReference type="Pfam" id="PF00440">
    <property type="entry name" value="TetR_N"/>
    <property type="match status" value="1"/>
</dbReference>
<dbReference type="Proteomes" id="UP001597347">
    <property type="component" value="Unassembled WGS sequence"/>
</dbReference>
<organism evidence="6 7">
    <name type="scientific">Amnibacterium endophyticum</name>
    <dbReference type="NCBI Taxonomy" id="2109337"/>
    <lineage>
        <taxon>Bacteria</taxon>
        <taxon>Bacillati</taxon>
        <taxon>Actinomycetota</taxon>
        <taxon>Actinomycetes</taxon>
        <taxon>Micrococcales</taxon>
        <taxon>Microbacteriaceae</taxon>
        <taxon>Amnibacterium</taxon>
    </lineage>
</organism>
<dbReference type="Gene3D" id="1.10.357.10">
    <property type="entry name" value="Tetracycline Repressor, domain 2"/>
    <property type="match status" value="1"/>
</dbReference>
<evidence type="ECO:0000256" key="3">
    <source>
        <dbReference type="ARBA" id="ARBA00023163"/>
    </source>
</evidence>
<dbReference type="RefSeq" id="WP_377935276.1">
    <property type="nucleotide sequence ID" value="NZ_JBHUEA010000019.1"/>
</dbReference>
<evidence type="ECO:0000313" key="7">
    <source>
        <dbReference type="Proteomes" id="UP001597347"/>
    </source>
</evidence>
<reference evidence="7" key="1">
    <citation type="journal article" date="2019" name="Int. J. Syst. Evol. Microbiol.">
        <title>The Global Catalogue of Microorganisms (GCM) 10K type strain sequencing project: providing services to taxonomists for standard genome sequencing and annotation.</title>
        <authorList>
            <consortium name="The Broad Institute Genomics Platform"/>
            <consortium name="The Broad Institute Genome Sequencing Center for Infectious Disease"/>
            <person name="Wu L."/>
            <person name="Ma J."/>
        </authorList>
    </citation>
    <scope>NUCLEOTIDE SEQUENCE [LARGE SCALE GENOMIC DNA]</scope>
    <source>
        <strain evidence="7">CGMCC 1.12471</strain>
    </source>
</reference>
<feature type="DNA-binding region" description="H-T-H motif" evidence="4">
    <location>
        <begin position="29"/>
        <end position="48"/>
    </location>
</feature>
<comment type="caution">
    <text evidence="6">The sequence shown here is derived from an EMBL/GenBank/DDBJ whole genome shotgun (WGS) entry which is preliminary data.</text>
</comment>
<evidence type="ECO:0000259" key="5">
    <source>
        <dbReference type="PROSITE" id="PS50977"/>
    </source>
</evidence>
<dbReference type="PANTHER" id="PTHR30055:SF238">
    <property type="entry name" value="MYCOFACTOCIN BIOSYNTHESIS TRANSCRIPTIONAL REGULATOR MFTR-RELATED"/>
    <property type="match status" value="1"/>
</dbReference>
<dbReference type="PRINTS" id="PR00455">
    <property type="entry name" value="HTHTETR"/>
</dbReference>
<dbReference type="SUPFAM" id="SSF46689">
    <property type="entry name" value="Homeodomain-like"/>
    <property type="match status" value="1"/>
</dbReference>
<evidence type="ECO:0000256" key="2">
    <source>
        <dbReference type="ARBA" id="ARBA00023125"/>
    </source>
</evidence>
<keyword evidence="3" id="KW-0804">Transcription</keyword>
<feature type="domain" description="HTH tetR-type" evidence="5">
    <location>
        <begin position="6"/>
        <end position="66"/>
    </location>
</feature>
<proteinExistence type="predicted"/>
<accession>A0ABW4LGB4</accession>
<dbReference type="InterPro" id="IPR050109">
    <property type="entry name" value="HTH-type_TetR-like_transc_reg"/>
</dbReference>
<dbReference type="PANTHER" id="PTHR30055">
    <property type="entry name" value="HTH-TYPE TRANSCRIPTIONAL REGULATOR RUTR"/>
    <property type="match status" value="1"/>
</dbReference>
<name>A0ABW4LGB4_9MICO</name>
<keyword evidence="2 4" id="KW-0238">DNA-binding</keyword>
<protein>
    <submittedName>
        <fullName evidence="6">TetR/AcrR family transcriptional regulator</fullName>
    </submittedName>
</protein>
<sequence length="194" mass="20714">MAGSATAARDRLMSAALDLFEEHGYASTTAAQIADRAGVSRATLFRSAPDKREILLLDQQRLHELLREGAASVGDGATPWTVVDGALARAAELFPESSREVARRRRAVVASSVELQERTQAKYSGLAMTLLDALVARGVSAAVAEQAAEAGVQAFRRAHARWAEVAEPSTFPELASDSLATIRRAMAELVTPSR</sequence>
<keyword evidence="1" id="KW-0805">Transcription regulation</keyword>
<gene>
    <name evidence="6" type="ORF">ACFSBI_12130</name>
</gene>
<evidence type="ECO:0000256" key="4">
    <source>
        <dbReference type="PROSITE-ProRule" id="PRU00335"/>
    </source>
</evidence>
<dbReference type="PROSITE" id="PS50977">
    <property type="entry name" value="HTH_TETR_2"/>
    <property type="match status" value="1"/>
</dbReference>
<keyword evidence="7" id="KW-1185">Reference proteome</keyword>
<evidence type="ECO:0000256" key="1">
    <source>
        <dbReference type="ARBA" id="ARBA00023015"/>
    </source>
</evidence>
<dbReference type="EMBL" id="JBHUEA010000019">
    <property type="protein sequence ID" value="MFD1722297.1"/>
    <property type="molecule type" value="Genomic_DNA"/>
</dbReference>
<evidence type="ECO:0000313" key="6">
    <source>
        <dbReference type="EMBL" id="MFD1722297.1"/>
    </source>
</evidence>
<dbReference type="InterPro" id="IPR009057">
    <property type="entry name" value="Homeodomain-like_sf"/>
</dbReference>
<dbReference type="InterPro" id="IPR001647">
    <property type="entry name" value="HTH_TetR"/>
</dbReference>